<dbReference type="InterPro" id="IPR053303">
    <property type="entry name" value="Chloroplast_PPR"/>
</dbReference>
<dbReference type="InterPro" id="IPR002885">
    <property type="entry name" value="PPR_rpt"/>
</dbReference>
<feature type="repeat" description="PPR" evidence="2">
    <location>
        <begin position="729"/>
        <end position="763"/>
    </location>
</feature>
<dbReference type="Pfam" id="PF01535">
    <property type="entry name" value="PPR"/>
    <property type="match status" value="2"/>
</dbReference>
<accession>A0A2P2LSG4</accession>
<feature type="repeat" description="PPR" evidence="2">
    <location>
        <begin position="659"/>
        <end position="693"/>
    </location>
</feature>
<dbReference type="NCBIfam" id="TIGR00756">
    <property type="entry name" value="PPR"/>
    <property type="match status" value="6"/>
</dbReference>
<keyword evidence="1" id="KW-0677">Repeat</keyword>
<dbReference type="InterPro" id="IPR011990">
    <property type="entry name" value="TPR-like_helical_dom_sf"/>
</dbReference>
<evidence type="ECO:0000256" key="2">
    <source>
        <dbReference type="PROSITE-ProRule" id="PRU00708"/>
    </source>
</evidence>
<evidence type="ECO:0000313" key="4">
    <source>
        <dbReference type="EMBL" id="MBX20904.1"/>
    </source>
</evidence>
<feature type="repeat" description="PPR" evidence="2">
    <location>
        <begin position="587"/>
        <end position="621"/>
    </location>
</feature>
<dbReference type="EMBL" id="GGEC01040420">
    <property type="protein sequence ID" value="MBX20904.1"/>
    <property type="molecule type" value="Transcribed_RNA"/>
</dbReference>
<name>A0A2P2LSG4_RHIMU</name>
<reference evidence="4" key="1">
    <citation type="submission" date="2018-02" db="EMBL/GenBank/DDBJ databases">
        <title>Rhizophora mucronata_Transcriptome.</title>
        <authorList>
            <person name="Meera S.P."/>
            <person name="Sreeshan A."/>
            <person name="Augustine A."/>
        </authorList>
    </citation>
    <scope>NUCLEOTIDE SEQUENCE</scope>
    <source>
        <tissue evidence="4">Leaf</tissue>
    </source>
</reference>
<evidence type="ECO:0000256" key="1">
    <source>
        <dbReference type="ARBA" id="ARBA00022737"/>
    </source>
</evidence>
<sequence>MDHLSLSAKFQTLTLMSCAQLSTFSPSTKRLRSGFLGCAHNLRPPGGRPPRFRSKCKKPRVRGNQYQRVLITAELDSSAVLAVVAVTLLSALSLLYFNQDPKKKEKKNKKSSDSDEVLDSLGLALSQFGRSIVNHNIGSPIVCVGDCQMLVPVTQKDLVENAKINSYEVEGEEIQCRESTLLPDRSLLDKKTESPEADSLASDTCNIVVSERSEVTGVCLPSPVPLKSDDVQHIVATKNSQSMLVNARKGAVSDSEFAGPALKTNATIASFPVNQESGKKRDFSSYFGIFKESVSEDLYTFDGVNQSVMVSLPSLNSLKVVSSYASPLNSNEFPLLKANPVLKRAELSAEQSIDIAERKEPVAHYDGCSFQKNMNLGRGKGFPRGEERRNLALENYTKLPQLPHPSGKIVKDKDHLPEQLRAYNHLLRVGRLSDCINILEDLERRGSLDMNKLYHAKFFEICRRQKAAKEAFHFCKLIPNPTLSTFNMLMSVCASSQDSEGAFQVLRLSQDAGLKADCKLYTTLISTCAKSGRVDTMFEVFHEMVNAGVDPNVLTYGALIDGCARAGQVAKAFGAYGIMRSKNVKPDRVVFNALITACGQSGAVDRAFDVLAEMKGETQPIDPDHITVGALIKACANVGQIDRAKEVYNMLHEYNIKGTPEVYTIAVNCFSKIGDWDSACSVYDDMKMKGVITDEVFLSALIDVAGHAGKIDAAFEILQEARIQGKQLGIITYSSLMGACSNAKNWQKALELYEDIKSVKLKPTVSTMNALISALCDGDQLLKAIEVLSQMKSYGLCPNTITYSTLLVASEKKDDLEVGLVLCSQAKEDCVVPTLLMCKCIIGMCLRRFEKACALGEPIVSFKSGRPELHNKWTTLALMAYREAIAAGEVPTLDVVSQLLGCLRLPFDASLKKKLIDNLGVAAYSSRCSLWSLVDGFGEYDPCAFSLLEEAAFLGIVQYVSFKESPIVVDAKKFPIHTAEVYLLTILKGLKHRLAAGAKIPNVTIYLPFDKAQIPTPDGYKTINVAGRIGQKVASLLRRLGLPYVGNESYGKIRINAISLRKWLRPKLASPFGGKHEGLSFSQSQIGKGIIDQQRNIRTGNFSLE</sequence>
<feature type="repeat" description="PPR" evidence="2">
    <location>
        <begin position="552"/>
        <end position="586"/>
    </location>
</feature>
<proteinExistence type="predicted"/>
<dbReference type="PANTHER" id="PTHR47935:SF1">
    <property type="entry name" value="PENTATRICOPEPTIDE REPEAT-CONTAINING PROTEIN MRL1, CHLOROPLASTIC"/>
    <property type="match status" value="1"/>
</dbReference>
<dbReference type="InterPro" id="IPR033443">
    <property type="entry name" value="PROP1-like_PPR_dom"/>
</dbReference>
<dbReference type="Pfam" id="PF17177">
    <property type="entry name" value="PPR_long"/>
    <property type="match status" value="1"/>
</dbReference>
<protein>
    <recommendedName>
        <fullName evidence="3">PROP1-like PPR domain-containing protein</fullName>
    </recommendedName>
</protein>
<evidence type="ECO:0000259" key="3">
    <source>
        <dbReference type="Pfam" id="PF17177"/>
    </source>
</evidence>
<dbReference type="Gene3D" id="1.25.40.10">
    <property type="entry name" value="Tetratricopeptide repeat domain"/>
    <property type="match status" value="3"/>
</dbReference>
<organism evidence="4">
    <name type="scientific">Rhizophora mucronata</name>
    <name type="common">Asiatic mangrove</name>
    <dbReference type="NCBI Taxonomy" id="61149"/>
    <lineage>
        <taxon>Eukaryota</taxon>
        <taxon>Viridiplantae</taxon>
        <taxon>Streptophyta</taxon>
        <taxon>Embryophyta</taxon>
        <taxon>Tracheophyta</taxon>
        <taxon>Spermatophyta</taxon>
        <taxon>Magnoliopsida</taxon>
        <taxon>eudicotyledons</taxon>
        <taxon>Gunneridae</taxon>
        <taxon>Pentapetalae</taxon>
        <taxon>rosids</taxon>
        <taxon>fabids</taxon>
        <taxon>Malpighiales</taxon>
        <taxon>Rhizophoraceae</taxon>
        <taxon>Rhizophora</taxon>
    </lineage>
</organism>
<feature type="repeat" description="PPR" evidence="2">
    <location>
        <begin position="624"/>
        <end position="658"/>
    </location>
</feature>
<feature type="repeat" description="PPR" evidence="2">
    <location>
        <begin position="517"/>
        <end position="551"/>
    </location>
</feature>
<dbReference type="FunFam" id="1.25.40.10:FF:000678">
    <property type="entry name" value="Pentatricopeptide repeat-containing protein MRL1 chloroplastic"/>
    <property type="match status" value="1"/>
</dbReference>
<dbReference type="AlphaFoldDB" id="A0A2P2LSG4"/>
<feature type="repeat" description="PPR" evidence="2">
    <location>
        <begin position="764"/>
        <end position="798"/>
    </location>
</feature>
<feature type="domain" description="PROP1-like PPR" evidence="3">
    <location>
        <begin position="560"/>
        <end position="722"/>
    </location>
</feature>
<dbReference type="Pfam" id="PF13041">
    <property type="entry name" value="PPR_2"/>
    <property type="match status" value="1"/>
</dbReference>
<dbReference type="PANTHER" id="PTHR47935">
    <property type="entry name" value="PENTATRICOPEPTIDE REPEAT-CONTAINING PROTEIN MRL1, CHLOROPLASTIC"/>
    <property type="match status" value="1"/>
</dbReference>
<dbReference type="PROSITE" id="PS51375">
    <property type="entry name" value="PPR"/>
    <property type="match status" value="7"/>
</dbReference>